<keyword evidence="3" id="KW-0378">Hydrolase</keyword>
<evidence type="ECO:0000313" key="9">
    <source>
        <dbReference type="Proteomes" id="UP000186997"/>
    </source>
</evidence>
<dbReference type="GO" id="GO:0004725">
    <property type="term" value="F:protein tyrosine phosphatase activity"/>
    <property type="evidence" value="ECO:0007669"/>
    <property type="project" value="UniProtKB-EC"/>
</dbReference>
<feature type="active site" description="Nucleophile" evidence="6">
    <location>
        <position position="8"/>
    </location>
</feature>
<dbReference type="RefSeq" id="WP_076658853.1">
    <property type="nucleotide sequence ID" value="NZ_FTPR01000001.1"/>
</dbReference>
<evidence type="ECO:0000256" key="5">
    <source>
        <dbReference type="ARBA" id="ARBA00051722"/>
    </source>
</evidence>
<comment type="catalytic activity">
    <reaction evidence="5">
        <text>O-phospho-L-tyrosyl-[protein] + H2O = L-tyrosyl-[protein] + phosphate</text>
        <dbReference type="Rhea" id="RHEA:10684"/>
        <dbReference type="Rhea" id="RHEA-COMP:10136"/>
        <dbReference type="Rhea" id="RHEA-COMP:20101"/>
        <dbReference type="ChEBI" id="CHEBI:15377"/>
        <dbReference type="ChEBI" id="CHEBI:43474"/>
        <dbReference type="ChEBI" id="CHEBI:46858"/>
        <dbReference type="ChEBI" id="CHEBI:61978"/>
        <dbReference type="EC" id="3.1.3.48"/>
    </reaction>
</comment>
<comment type="similarity">
    <text evidence="1">Belongs to the low molecular weight phosphotyrosine protein phosphatase family.</text>
</comment>
<protein>
    <recommendedName>
        <fullName evidence="2">protein-tyrosine-phosphatase</fullName>
        <ecNumber evidence="2">3.1.3.48</ecNumber>
    </recommendedName>
</protein>
<evidence type="ECO:0000256" key="3">
    <source>
        <dbReference type="ARBA" id="ARBA00022801"/>
    </source>
</evidence>
<reference evidence="9" key="1">
    <citation type="submission" date="2017-01" db="EMBL/GenBank/DDBJ databases">
        <authorList>
            <person name="Varghese N."/>
            <person name="Submissions S."/>
        </authorList>
    </citation>
    <scope>NUCLEOTIDE SEQUENCE [LARGE SCALE GENOMIC DNA]</scope>
    <source>
        <strain evidence="9">DSM 29591</strain>
    </source>
</reference>
<dbReference type="Gene3D" id="3.40.50.2300">
    <property type="match status" value="1"/>
</dbReference>
<keyword evidence="9" id="KW-1185">Reference proteome</keyword>
<dbReference type="OrthoDB" id="9784339at2"/>
<dbReference type="InterPro" id="IPR050438">
    <property type="entry name" value="LMW_PTPase"/>
</dbReference>
<dbReference type="InterPro" id="IPR017867">
    <property type="entry name" value="Tyr_phospatase_low_mol_wt"/>
</dbReference>
<dbReference type="PANTHER" id="PTHR11717">
    <property type="entry name" value="LOW MOLECULAR WEIGHT PROTEIN TYROSINE PHOSPHATASE"/>
    <property type="match status" value="1"/>
</dbReference>
<dbReference type="AlphaFoldDB" id="A0A1R3WU65"/>
<dbReference type="Pfam" id="PF01451">
    <property type="entry name" value="LMWPc"/>
    <property type="match status" value="1"/>
</dbReference>
<feature type="domain" description="Phosphotyrosine protein phosphatase I" evidence="7">
    <location>
        <begin position="2"/>
        <end position="140"/>
    </location>
</feature>
<organism evidence="8 9">
    <name type="scientific">Yoonia rosea</name>
    <dbReference type="NCBI Taxonomy" id="287098"/>
    <lineage>
        <taxon>Bacteria</taxon>
        <taxon>Pseudomonadati</taxon>
        <taxon>Pseudomonadota</taxon>
        <taxon>Alphaproteobacteria</taxon>
        <taxon>Rhodobacterales</taxon>
        <taxon>Paracoccaceae</taxon>
        <taxon>Yoonia</taxon>
    </lineage>
</organism>
<keyword evidence="4" id="KW-0904">Protein phosphatase</keyword>
<evidence type="ECO:0000256" key="4">
    <source>
        <dbReference type="ARBA" id="ARBA00022912"/>
    </source>
</evidence>
<accession>A0A1R3WU65</accession>
<feature type="active site" description="Proton donor" evidence="6">
    <location>
        <position position="114"/>
    </location>
</feature>
<dbReference type="EC" id="3.1.3.48" evidence="2"/>
<evidence type="ECO:0000256" key="2">
    <source>
        <dbReference type="ARBA" id="ARBA00013064"/>
    </source>
</evidence>
<dbReference type="Proteomes" id="UP000186997">
    <property type="component" value="Unassembled WGS sequence"/>
</dbReference>
<evidence type="ECO:0000259" key="7">
    <source>
        <dbReference type="SMART" id="SM00226"/>
    </source>
</evidence>
<evidence type="ECO:0000313" key="8">
    <source>
        <dbReference type="EMBL" id="SIT81505.1"/>
    </source>
</evidence>
<feature type="active site" evidence="6">
    <location>
        <position position="14"/>
    </location>
</feature>
<dbReference type="SMART" id="SM00226">
    <property type="entry name" value="LMWPc"/>
    <property type="match status" value="1"/>
</dbReference>
<dbReference type="SUPFAM" id="SSF52788">
    <property type="entry name" value="Phosphotyrosine protein phosphatases I"/>
    <property type="match status" value="1"/>
</dbReference>
<proteinExistence type="inferred from homology"/>
<gene>
    <name evidence="8" type="ORF">SAMN05421665_1282</name>
</gene>
<dbReference type="CDD" id="cd16343">
    <property type="entry name" value="LMWPTP"/>
    <property type="match status" value="1"/>
</dbReference>
<evidence type="ECO:0000256" key="6">
    <source>
        <dbReference type="PIRSR" id="PIRSR617867-1"/>
    </source>
</evidence>
<dbReference type="InterPro" id="IPR036196">
    <property type="entry name" value="Ptyr_pPase_sf"/>
</dbReference>
<dbReference type="InterPro" id="IPR023485">
    <property type="entry name" value="Ptyr_pPase"/>
</dbReference>
<evidence type="ECO:0000256" key="1">
    <source>
        <dbReference type="ARBA" id="ARBA00011063"/>
    </source>
</evidence>
<dbReference type="PRINTS" id="PR00719">
    <property type="entry name" value="LMWPTPASE"/>
</dbReference>
<dbReference type="STRING" id="287098.SAMN05421665_1282"/>
<name>A0A1R3WU65_9RHOB</name>
<dbReference type="PANTHER" id="PTHR11717:SF31">
    <property type="entry name" value="LOW MOLECULAR WEIGHT PROTEIN-TYROSINE-PHOSPHATASE ETP-RELATED"/>
    <property type="match status" value="1"/>
</dbReference>
<dbReference type="EMBL" id="FTPR01000001">
    <property type="protein sequence ID" value="SIT81505.1"/>
    <property type="molecule type" value="Genomic_DNA"/>
</dbReference>
<sequence length="147" mass="16022">MKSILTVCVGNICRSPVAEAILRAHLPDHSAASAGIGAVVGHDVDPTARAIAEAAGIDVGAHVARQFTREIGEQHDLILVLEAGHKREIERIAPELSGRVMRLTRWTGDADIPDPYRKSREFHEFVFALIQEATTAWVARLSPKTVE</sequence>